<dbReference type="AlphaFoldDB" id="A0A926E4P1"/>
<feature type="transmembrane region" description="Helical" evidence="1">
    <location>
        <begin position="12"/>
        <end position="31"/>
    </location>
</feature>
<keyword evidence="1" id="KW-0472">Membrane</keyword>
<evidence type="ECO:0000313" key="2">
    <source>
        <dbReference type="EMBL" id="MBC8559460.1"/>
    </source>
</evidence>
<proteinExistence type="predicted"/>
<dbReference type="InterPro" id="IPR038503">
    <property type="entry name" value="SpoIIIAH_sf"/>
</dbReference>
<dbReference type="InterPro" id="IPR024232">
    <property type="entry name" value="SpoIIIAH"/>
</dbReference>
<evidence type="ECO:0000313" key="3">
    <source>
        <dbReference type="Proteomes" id="UP000610760"/>
    </source>
</evidence>
<keyword evidence="1" id="KW-1133">Transmembrane helix</keyword>
<keyword evidence="3" id="KW-1185">Reference proteome</keyword>
<dbReference type="Pfam" id="PF12685">
    <property type="entry name" value="SpoIIIAH"/>
    <property type="match status" value="1"/>
</dbReference>
<protein>
    <submittedName>
        <fullName evidence="2">SpoIIIAH-like family protein</fullName>
    </submittedName>
</protein>
<comment type="caution">
    <text evidence="2">The sequence shown here is derived from an EMBL/GenBank/DDBJ whole genome shotgun (WGS) entry which is preliminary data.</text>
</comment>
<sequence length="180" mass="19740">MKLNMILGKKQIILASLVLVLGVAIYLNYTFSESGNGYDITASANSETTTDDRTYGEAQLTSAAPDEYFTAARVERKKARDESVETLATTLKDGNLSDEEKEVATNKALEVSKQIESENKIETLVKAKGFQECLAFVDDENVKVVVQTEGLNAEQAAQIKNIIVEETNMPAENIVVDEVK</sequence>
<reference evidence="2" key="1">
    <citation type="submission" date="2020-08" db="EMBL/GenBank/DDBJ databases">
        <title>Genome public.</title>
        <authorList>
            <person name="Liu C."/>
            <person name="Sun Q."/>
        </authorList>
    </citation>
    <scope>NUCLEOTIDE SEQUENCE</scope>
    <source>
        <strain evidence="2">NSJ-33</strain>
    </source>
</reference>
<name>A0A926E4P1_9FIRM</name>
<gene>
    <name evidence="2" type="ORF">H8710_05170</name>
</gene>
<dbReference type="Gene3D" id="1.10.287.4300">
    <property type="entry name" value="Stage III sporulation protein AH-like"/>
    <property type="match status" value="1"/>
</dbReference>
<dbReference type="EMBL" id="JACRSV010000001">
    <property type="protein sequence ID" value="MBC8559460.1"/>
    <property type="molecule type" value="Genomic_DNA"/>
</dbReference>
<accession>A0A926E4P1</accession>
<evidence type="ECO:0000256" key="1">
    <source>
        <dbReference type="SAM" id="Phobius"/>
    </source>
</evidence>
<organism evidence="2 3">
    <name type="scientific">Fumia xinanensis</name>
    <dbReference type="NCBI Taxonomy" id="2763659"/>
    <lineage>
        <taxon>Bacteria</taxon>
        <taxon>Bacillati</taxon>
        <taxon>Bacillota</taxon>
        <taxon>Clostridia</taxon>
        <taxon>Eubacteriales</taxon>
        <taxon>Oscillospiraceae</taxon>
        <taxon>Fumia</taxon>
    </lineage>
</organism>
<keyword evidence="1" id="KW-0812">Transmembrane</keyword>
<dbReference type="Proteomes" id="UP000610760">
    <property type="component" value="Unassembled WGS sequence"/>
</dbReference>
<dbReference type="RefSeq" id="WP_249294353.1">
    <property type="nucleotide sequence ID" value="NZ_JACRSV010000001.1"/>
</dbReference>